<dbReference type="EMBL" id="CZCS02000013">
    <property type="protein sequence ID" value="VXD14702.1"/>
    <property type="molecule type" value="Genomic_DNA"/>
</dbReference>
<comment type="caution">
    <text evidence="1">The sequence shown here is derived from an EMBL/GenBank/DDBJ whole genome shotgun (WGS) entry which is preliminary data.</text>
</comment>
<sequence>MLLKLNEDELFSKLVDIVSVPQAGLLLLKLLGYWPGMNTSVMFQSRKRDYCY</sequence>
<dbReference type="AlphaFoldDB" id="A0A7Z9BIR0"/>
<gene>
    <name evidence="1" type="ORF">PL9631_110107</name>
</gene>
<name>A0A7Z9BIR0_9CYAN</name>
<proteinExistence type="predicted"/>
<dbReference type="Proteomes" id="UP000182190">
    <property type="component" value="Unassembled WGS sequence"/>
</dbReference>
<reference evidence="1" key="1">
    <citation type="submission" date="2019-10" db="EMBL/GenBank/DDBJ databases">
        <authorList>
            <consortium name="Genoscope - CEA"/>
            <person name="William W."/>
        </authorList>
    </citation>
    <scope>NUCLEOTIDE SEQUENCE [LARGE SCALE GENOMIC DNA]</scope>
    <source>
        <strain evidence="1">BBR_PRJEB10994</strain>
    </source>
</reference>
<organism evidence="1 2">
    <name type="scientific">Planktothrix paucivesiculata PCC 9631</name>
    <dbReference type="NCBI Taxonomy" id="671071"/>
    <lineage>
        <taxon>Bacteria</taxon>
        <taxon>Bacillati</taxon>
        <taxon>Cyanobacteriota</taxon>
        <taxon>Cyanophyceae</taxon>
        <taxon>Oscillatoriophycideae</taxon>
        <taxon>Oscillatoriales</taxon>
        <taxon>Microcoleaceae</taxon>
        <taxon>Planktothrix</taxon>
    </lineage>
</organism>
<keyword evidence="2" id="KW-1185">Reference proteome</keyword>
<evidence type="ECO:0000313" key="2">
    <source>
        <dbReference type="Proteomes" id="UP000182190"/>
    </source>
</evidence>
<protein>
    <submittedName>
        <fullName evidence="1">Uncharacterized protein</fullName>
    </submittedName>
</protein>
<accession>A0A7Z9BIR0</accession>
<evidence type="ECO:0000313" key="1">
    <source>
        <dbReference type="EMBL" id="VXD14702.1"/>
    </source>
</evidence>